<dbReference type="PANTHER" id="PTHR24225:SF48">
    <property type="entry name" value="C3A ANAPHYLATOXIN CHEMOTACTIC RECEPTOR-RELATED"/>
    <property type="match status" value="1"/>
</dbReference>
<keyword evidence="5 10" id="KW-0472">Membrane</keyword>
<dbReference type="PRINTS" id="PR00237">
    <property type="entry name" value="GPCRRHODOPSN"/>
</dbReference>
<feature type="transmembrane region" description="Helical" evidence="10">
    <location>
        <begin position="32"/>
        <end position="54"/>
    </location>
</feature>
<dbReference type="RefSeq" id="XP_033818485.1">
    <property type="nucleotide sequence ID" value="XM_033962594.1"/>
</dbReference>
<comment type="similarity">
    <text evidence="8">Belongs to the chemokine-like receptor (CMKLR) family.</text>
</comment>
<dbReference type="InterPro" id="IPR000276">
    <property type="entry name" value="GPCR_Rhodpsn"/>
</dbReference>
<evidence type="ECO:0000313" key="13">
    <source>
        <dbReference type="RefSeq" id="XP_033818485.1"/>
    </source>
</evidence>
<comment type="similarity">
    <text evidence="9">Belongs to the G-protein coupled receptor 1 family.</text>
</comment>
<dbReference type="GO" id="GO:0006954">
    <property type="term" value="P:inflammatory response"/>
    <property type="evidence" value="ECO:0007669"/>
    <property type="project" value="TreeGrafter"/>
</dbReference>
<dbReference type="Gene3D" id="1.20.1070.10">
    <property type="entry name" value="Rhodopsin 7-helix transmembrane proteins"/>
    <property type="match status" value="2"/>
</dbReference>
<feature type="transmembrane region" description="Helical" evidence="10">
    <location>
        <begin position="216"/>
        <end position="242"/>
    </location>
</feature>
<dbReference type="InterPro" id="IPR000826">
    <property type="entry name" value="Formyl_rcpt-rel"/>
</dbReference>
<dbReference type="Pfam" id="PF00001">
    <property type="entry name" value="7tm_1"/>
    <property type="match status" value="2"/>
</dbReference>
<evidence type="ECO:0000256" key="10">
    <source>
        <dbReference type="SAM" id="Phobius"/>
    </source>
</evidence>
<keyword evidence="3 10" id="KW-1133">Transmembrane helix</keyword>
<dbReference type="GO" id="GO:0007200">
    <property type="term" value="P:phospholipase C-activating G protein-coupled receptor signaling pathway"/>
    <property type="evidence" value="ECO:0007669"/>
    <property type="project" value="TreeGrafter"/>
</dbReference>
<keyword evidence="4 9" id="KW-0297">G-protein coupled receptor</keyword>
<evidence type="ECO:0000313" key="12">
    <source>
        <dbReference type="Proteomes" id="UP000515159"/>
    </source>
</evidence>
<dbReference type="PANTHER" id="PTHR24225">
    <property type="entry name" value="CHEMOTACTIC RECEPTOR"/>
    <property type="match status" value="1"/>
</dbReference>
<feature type="domain" description="G-protein coupled receptors family 1 profile" evidence="11">
    <location>
        <begin position="45"/>
        <end position="259"/>
    </location>
</feature>
<evidence type="ECO:0000256" key="1">
    <source>
        <dbReference type="ARBA" id="ARBA00004141"/>
    </source>
</evidence>
<dbReference type="InterPro" id="IPR017452">
    <property type="entry name" value="GPCR_Rhodpsn_7TM"/>
</dbReference>
<feature type="transmembrane region" description="Helical" evidence="10">
    <location>
        <begin position="66"/>
        <end position="85"/>
    </location>
</feature>
<accession>A0A6P8SHP8</accession>
<dbReference type="GO" id="GO:0005886">
    <property type="term" value="C:plasma membrane"/>
    <property type="evidence" value="ECO:0007669"/>
    <property type="project" value="TreeGrafter"/>
</dbReference>
<dbReference type="GO" id="GO:0004930">
    <property type="term" value="F:G protein-coupled receptor activity"/>
    <property type="evidence" value="ECO:0007669"/>
    <property type="project" value="UniProtKB-KW"/>
</dbReference>
<organism evidence="12 13">
    <name type="scientific">Geotrypetes seraphini</name>
    <name type="common">Gaboon caecilian</name>
    <name type="synonym">Caecilia seraphini</name>
    <dbReference type="NCBI Taxonomy" id="260995"/>
    <lineage>
        <taxon>Eukaryota</taxon>
        <taxon>Metazoa</taxon>
        <taxon>Chordata</taxon>
        <taxon>Craniata</taxon>
        <taxon>Vertebrata</taxon>
        <taxon>Euteleostomi</taxon>
        <taxon>Amphibia</taxon>
        <taxon>Gymnophiona</taxon>
        <taxon>Geotrypetes</taxon>
    </lineage>
</organism>
<keyword evidence="6 9" id="KW-0675">Receptor</keyword>
<evidence type="ECO:0000256" key="5">
    <source>
        <dbReference type="ARBA" id="ARBA00023136"/>
    </source>
</evidence>
<sequence>MTEVLISSVFLNVTSAQDREISTEEPVNILGATINAFIFVAGTTGNGLVIWLMVFKTKKNVLSTWILNLAVADFVFSAFRILAVVRDAMGSQWPFGLALCKLNVFVKHINLYTSVFMLAIISIDRCLLVTSPVWSRNHRTAGCSSIISFATWCLAALLSMPHMLFRGTSLKGTRVQCTFDGAENYIKLMLYLISWLPYHIVSLLKFTQVSKPFLKVAYSLTAGFAYLNSCINPLLYCFMGYLTKQSLSSLLRNVFSDGQ</sequence>
<gene>
    <name evidence="13" type="primary">LOC117368850</name>
</gene>
<dbReference type="PROSITE" id="PS50262">
    <property type="entry name" value="G_PROTEIN_RECEP_F1_2"/>
    <property type="match status" value="1"/>
</dbReference>
<keyword evidence="12" id="KW-1185">Reference proteome</keyword>
<comment type="subcellular location">
    <subcellularLocation>
        <location evidence="1">Membrane</location>
        <topology evidence="1">Multi-pass membrane protein</topology>
    </subcellularLocation>
</comment>
<feature type="transmembrane region" description="Helical" evidence="10">
    <location>
        <begin position="146"/>
        <end position="165"/>
    </location>
</feature>
<evidence type="ECO:0000256" key="7">
    <source>
        <dbReference type="ARBA" id="ARBA00023224"/>
    </source>
</evidence>
<dbReference type="InParanoid" id="A0A6P8SHP8"/>
<evidence type="ECO:0000256" key="9">
    <source>
        <dbReference type="RuleBase" id="RU000688"/>
    </source>
</evidence>
<proteinExistence type="inferred from homology"/>
<evidence type="ECO:0000259" key="11">
    <source>
        <dbReference type="PROSITE" id="PS50262"/>
    </source>
</evidence>
<name>A0A6P8SHP8_GEOSA</name>
<feature type="transmembrane region" description="Helical" evidence="10">
    <location>
        <begin position="185"/>
        <end position="204"/>
    </location>
</feature>
<dbReference type="KEGG" id="gsh:117368850"/>
<dbReference type="Proteomes" id="UP000515159">
    <property type="component" value="Chromosome 11"/>
</dbReference>
<feature type="transmembrane region" description="Helical" evidence="10">
    <location>
        <begin position="111"/>
        <end position="134"/>
    </location>
</feature>
<evidence type="ECO:0000256" key="8">
    <source>
        <dbReference type="ARBA" id="ARBA00025736"/>
    </source>
</evidence>
<dbReference type="PROSITE" id="PS00237">
    <property type="entry name" value="G_PROTEIN_RECEP_F1_1"/>
    <property type="match status" value="1"/>
</dbReference>
<dbReference type="GO" id="GO:0007204">
    <property type="term" value="P:positive regulation of cytosolic calcium ion concentration"/>
    <property type="evidence" value="ECO:0007669"/>
    <property type="project" value="TreeGrafter"/>
</dbReference>
<keyword evidence="7 9" id="KW-0807">Transducer</keyword>
<protein>
    <submittedName>
        <fullName evidence="13">fMet-Leu-Phe receptor-like</fullName>
    </submittedName>
</protein>
<evidence type="ECO:0000256" key="6">
    <source>
        <dbReference type="ARBA" id="ARBA00023170"/>
    </source>
</evidence>
<evidence type="ECO:0000256" key="2">
    <source>
        <dbReference type="ARBA" id="ARBA00022692"/>
    </source>
</evidence>
<dbReference type="PRINTS" id="PR00526">
    <property type="entry name" value="FMETLEUPHER"/>
</dbReference>
<dbReference type="AlphaFoldDB" id="A0A6P8SHP8"/>
<reference evidence="13" key="1">
    <citation type="submission" date="2025-08" db="UniProtKB">
        <authorList>
            <consortium name="RefSeq"/>
        </authorList>
    </citation>
    <scope>IDENTIFICATION</scope>
</reference>
<evidence type="ECO:0000256" key="4">
    <source>
        <dbReference type="ARBA" id="ARBA00023040"/>
    </source>
</evidence>
<keyword evidence="2 9" id="KW-0812">Transmembrane</keyword>
<dbReference type="OrthoDB" id="10044919at2759"/>
<dbReference type="GO" id="GO:0004875">
    <property type="term" value="F:complement receptor activity"/>
    <property type="evidence" value="ECO:0007669"/>
    <property type="project" value="TreeGrafter"/>
</dbReference>
<evidence type="ECO:0000256" key="3">
    <source>
        <dbReference type="ARBA" id="ARBA00022989"/>
    </source>
</evidence>
<dbReference type="GeneID" id="117368850"/>
<dbReference type="SUPFAM" id="SSF81321">
    <property type="entry name" value="Family A G protein-coupled receptor-like"/>
    <property type="match status" value="1"/>
</dbReference>